<evidence type="ECO:0000313" key="4">
    <source>
        <dbReference type="Proteomes" id="UP000000663"/>
    </source>
</evidence>
<keyword evidence="2" id="KW-0472">Membrane</keyword>
<feature type="region of interest" description="Disordered" evidence="1">
    <location>
        <begin position="236"/>
        <end position="256"/>
    </location>
</feature>
<dbReference type="Proteomes" id="UP000000663">
    <property type="component" value="Chromosome"/>
</dbReference>
<protein>
    <submittedName>
        <fullName evidence="3">Uncharacterized protein</fullName>
    </submittedName>
</protein>
<dbReference type="RefSeq" id="WP_012036968.1">
    <property type="nucleotide sequence ID" value="NC_009464.1"/>
</dbReference>
<accession>Q0W7W7</accession>
<feature type="transmembrane region" description="Helical" evidence="2">
    <location>
        <begin position="28"/>
        <end position="48"/>
    </location>
</feature>
<proteinExistence type="predicted"/>
<dbReference type="EMBL" id="AM114193">
    <property type="protein sequence ID" value="CAJ35526.1"/>
    <property type="molecule type" value="Genomic_DNA"/>
</dbReference>
<organism evidence="3 4">
    <name type="scientific">Methanocella arvoryzae (strain DSM 22066 / NBRC 105507 / MRE50)</name>
    <dbReference type="NCBI Taxonomy" id="351160"/>
    <lineage>
        <taxon>Archaea</taxon>
        <taxon>Methanobacteriati</taxon>
        <taxon>Methanobacteriota</taxon>
        <taxon>Stenosarchaea group</taxon>
        <taxon>Methanomicrobia</taxon>
        <taxon>Methanocellales</taxon>
        <taxon>Methanocellaceae</taxon>
        <taxon>Methanocella</taxon>
    </lineage>
</organism>
<feature type="transmembrane region" description="Helical" evidence="2">
    <location>
        <begin position="273"/>
        <end position="294"/>
    </location>
</feature>
<evidence type="ECO:0000313" key="3">
    <source>
        <dbReference type="EMBL" id="CAJ35526.1"/>
    </source>
</evidence>
<sequence length="295" mass="33625">MLLEMVNSSVGSSNFDLALFIIDKVSDFIVQFCGVIIGAAISFIALMWNVKRDDKAKKDADKESLKLHLKRVQSELYYNIIKMGFLKVACGFTKTYGASMELLSEISIFYDKEFRSDAYDDLMRSGLLIKPGLLKNNEEVLIKLLTLYNKVDDMFHKYKANSLEKFYPDSRVDEYSFDDVDHIIQKFAIESSEMADEMLNALILVSKAIIELSPNEKNNPDQKQFWNMGLFENTTKQDTPKEKVESETPSIVSKTSTLTPSPIPPLRWYDDRFFKICFGVATLLIIILGVAAVVR</sequence>
<evidence type="ECO:0000256" key="1">
    <source>
        <dbReference type="SAM" id="MobiDB-lite"/>
    </source>
</evidence>
<dbReference type="KEGG" id="rci:RCIX5"/>
<dbReference type="GeneID" id="5145492"/>
<evidence type="ECO:0000256" key="2">
    <source>
        <dbReference type="SAM" id="Phobius"/>
    </source>
</evidence>
<gene>
    <name evidence="3" type="ORF">RCIX5</name>
</gene>
<keyword evidence="4" id="KW-1185">Reference proteome</keyword>
<keyword evidence="2" id="KW-0812">Transmembrane</keyword>
<reference evidence="3 4" key="1">
    <citation type="journal article" date="2006" name="Science">
        <title>Genome of rice cluster I archaea -- the key methane producers in the rice rhizosphere.</title>
        <authorList>
            <person name="Erkel C."/>
            <person name="Kube M."/>
            <person name="Reinhardt R."/>
            <person name="Liesack W."/>
        </authorList>
    </citation>
    <scope>NUCLEOTIDE SEQUENCE [LARGE SCALE GENOMIC DNA]</scope>
    <source>
        <strain evidence="4">DSM 22066 / NBRC 105507 / MRE50</strain>
    </source>
</reference>
<dbReference type="AlphaFoldDB" id="Q0W7W7"/>
<keyword evidence="2" id="KW-1133">Transmembrane helix</keyword>
<name>Q0W7W7_METAR</name>